<evidence type="ECO:0000313" key="14">
    <source>
        <dbReference type="EMBL" id="PYZ91726.1"/>
    </source>
</evidence>
<name>A0A323T9D0_9BACI</name>
<dbReference type="GO" id="GO:0019344">
    <property type="term" value="P:cysteine biosynthetic process"/>
    <property type="evidence" value="ECO:0007669"/>
    <property type="project" value="InterPro"/>
</dbReference>
<evidence type="ECO:0000256" key="7">
    <source>
        <dbReference type="ARBA" id="ARBA00024327"/>
    </source>
</evidence>
<keyword evidence="2 12" id="KW-0963">Cytoplasm</keyword>
<dbReference type="InterPro" id="IPR002500">
    <property type="entry name" value="PAPS_reduct_dom"/>
</dbReference>
<comment type="similarity">
    <text evidence="1 12">Belongs to the PAPS reductase family. CysH subfamily.</text>
</comment>
<dbReference type="PANTHER" id="PTHR46509">
    <property type="entry name" value="PHOSPHOADENOSINE PHOSPHOSULFATE REDUCTASE"/>
    <property type="match status" value="1"/>
</dbReference>
<sequence length="245" mass="28634">MTRITNPDQSFTESDYLFFQERLKHLKAEDVIRWAYELFHDKLTYACSFGAEGIVLVDMISKTKPDARIVFLDTHVHFAETYELIHRIKKKYPTLQIDMIEPDLTLEDQKAEYGDRLWATRPDLCCEIRKNRPLKKALEGSTAWLSGLRRDQSPTRANTEFVNQDDKFQLVKVCPLIHWSWQDVWDYIHANELPYNELHDQGYPSIGCEPCTFPVKEGEDHRAGRWSGMEKTECGLHVKPNSAKE</sequence>
<organism evidence="14 15">
    <name type="scientific">Salipaludibacillus keqinensis</name>
    <dbReference type="NCBI Taxonomy" id="2045207"/>
    <lineage>
        <taxon>Bacteria</taxon>
        <taxon>Bacillati</taxon>
        <taxon>Bacillota</taxon>
        <taxon>Bacilli</taxon>
        <taxon>Bacillales</taxon>
        <taxon>Bacillaceae</taxon>
    </lineage>
</organism>
<evidence type="ECO:0000256" key="8">
    <source>
        <dbReference type="ARBA" id="ARBA00024386"/>
    </source>
</evidence>
<evidence type="ECO:0000313" key="15">
    <source>
        <dbReference type="Proteomes" id="UP000248214"/>
    </source>
</evidence>
<dbReference type="OrthoDB" id="9772604at2"/>
<comment type="cofactor">
    <cofactor evidence="12">
        <name>[4Fe-4S] cluster</name>
        <dbReference type="ChEBI" id="CHEBI:49883"/>
    </cofactor>
    <text evidence="12">Binds 1 [4Fe-4S] cluster per subunit.</text>
</comment>
<evidence type="ECO:0000259" key="13">
    <source>
        <dbReference type="Pfam" id="PF01507"/>
    </source>
</evidence>
<evidence type="ECO:0000256" key="12">
    <source>
        <dbReference type="HAMAP-Rule" id="MF_00063"/>
    </source>
</evidence>
<dbReference type="GO" id="GO:0019379">
    <property type="term" value="P:sulfate assimilation, phosphoadenylyl sulfate reduction by phosphoadenylyl-sulfate reductase (thioredoxin)"/>
    <property type="evidence" value="ECO:0007669"/>
    <property type="project" value="UniProtKB-UniRule"/>
</dbReference>
<dbReference type="GO" id="GO:0070814">
    <property type="term" value="P:hydrogen sulfide biosynthetic process"/>
    <property type="evidence" value="ECO:0007669"/>
    <property type="project" value="UniProtKB-UniRule"/>
</dbReference>
<dbReference type="InterPro" id="IPR014729">
    <property type="entry name" value="Rossmann-like_a/b/a_fold"/>
</dbReference>
<feature type="active site" description="Nucleophile; cysteine thiosulfonate intermediate" evidence="12">
    <location>
        <position position="234"/>
    </location>
</feature>
<proteinExistence type="inferred from homology"/>
<feature type="binding site" evidence="12">
    <location>
        <position position="126"/>
    </location>
    <ligand>
        <name>[4Fe-4S] cluster</name>
        <dbReference type="ChEBI" id="CHEBI:49883"/>
    </ligand>
</feature>
<dbReference type="GO" id="GO:0046872">
    <property type="term" value="F:metal ion binding"/>
    <property type="evidence" value="ECO:0007669"/>
    <property type="project" value="UniProtKB-KW"/>
</dbReference>
<keyword evidence="5 12" id="KW-0411">Iron-sulfur</keyword>
<dbReference type="InterPro" id="IPR004511">
    <property type="entry name" value="PAPS/APS_Rdtase"/>
</dbReference>
<comment type="subcellular location">
    <subcellularLocation>
        <location evidence="12">Cytoplasm</location>
    </subcellularLocation>
</comment>
<comment type="pathway">
    <text evidence="7 12">Sulfur metabolism; hydrogen sulfide biosynthesis; sulfite from sulfate.</text>
</comment>
<dbReference type="GO" id="GO:0004604">
    <property type="term" value="F:phosphoadenylyl-sulfate reductase (thioredoxin) activity"/>
    <property type="evidence" value="ECO:0007669"/>
    <property type="project" value="UniProtKB-UniRule"/>
</dbReference>
<dbReference type="FunFam" id="3.40.50.620:FF:000095">
    <property type="entry name" value="Phosphoadenosine phosphosulfate reductase"/>
    <property type="match status" value="1"/>
</dbReference>
<dbReference type="Gene3D" id="3.40.50.620">
    <property type="entry name" value="HUPs"/>
    <property type="match status" value="1"/>
</dbReference>
<dbReference type="InterPro" id="IPR011798">
    <property type="entry name" value="APS_reductase"/>
</dbReference>
<reference evidence="14 15" key="1">
    <citation type="submission" date="2017-10" db="EMBL/GenBank/DDBJ databases">
        <title>Bacillus sp. nov., a halophilic bacterium isolated from a Keqin Lake.</title>
        <authorList>
            <person name="Wang H."/>
        </authorList>
    </citation>
    <scope>NUCLEOTIDE SEQUENCE [LARGE SCALE GENOMIC DNA]</scope>
    <source>
        <strain evidence="14 15">KQ-12</strain>
    </source>
</reference>
<dbReference type="PANTHER" id="PTHR46509:SF1">
    <property type="entry name" value="PHOSPHOADENOSINE PHOSPHOSULFATE REDUCTASE"/>
    <property type="match status" value="1"/>
</dbReference>
<evidence type="ECO:0000256" key="5">
    <source>
        <dbReference type="ARBA" id="ARBA00023014"/>
    </source>
</evidence>
<dbReference type="AlphaFoldDB" id="A0A323T9D0"/>
<dbReference type="GO" id="GO:0005737">
    <property type="term" value="C:cytoplasm"/>
    <property type="evidence" value="ECO:0007669"/>
    <property type="project" value="UniProtKB-SubCell"/>
</dbReference>
<keyword evidence="4 12" id="KW-0408">Iron</keyword>
<evidence type="ECO:0000256" key="10">
    <source>
        <dbReference type="ARBA" id="ARBA00030894"/>
    </source>
</evidence>
<evidence type="ECO:0000256" key="2">
    <source>
        <dbReference type="ARBA" id="ARBA00022490"/>
    </source>
</evidence>
<dbReference type="CDD" id="cd23945">
    <property type="entry name" value="PAPS_reductase"/>
    <property type="match status" value="1"/>
</dbReference>
<dbReference type="Proteomes" id="UP000248214">
    <property type="component" value="Unassembled WGS sequence"/>
</dbReference>
<keyword evidence="15" id="KW-1185">Reference proteome</keyword>
<dbReference type="PIRSF" id="PIRSF000857">
    <property type="entry name" value="PAPS_reductase"/>
    <property type="match status" value="1"/>
</dbReference>
<dbReference type="SUPFAM" id="SSF52402">
    <property type="entry name" value="Adenine nucleotide alpha hydrolases-like"/>
    <property type="match status" value="1"/>
</dbReference>
<comment type="catalytic activity">
    <reaction evidence="12">
        <text>[thioredoxin]-disulfide + sulfite + AMP + 2 H(+) = adenosine 5'-phosphosulfate + [thioredoxin]-dithiol</text>
        <dbReference type="Rhea" id="RHEA:21976"/>
        <dbReference type="Rhea" id="RHEA-COMP:10698"/>
        <dbReference type="Rhea" id="RHEA-COMP:10700"/>
        <dbReference type="ChEBI" id="CHEBI:15378"/>
        <dbReference type="ChEBI" id="CHEBI:17359"/>
        <dbReference type="ChEBI" id="CHEBI:29950"/>
        <dbReference type="ChEBI" id="CHEBI:50058"/>
        <dbReference type="ChEBI" id="CHEBI:58243"/>
        <dbReference type="ChEBI" id="CHEBI:456215"/>
        <dbReference type="EC" id="1.8.4.10"/>
    </reaction>
</comment>
<evidence type="ECO:0000256" key="1">
    <source>
        <dbReference type="ARBA" id="ARBA00009732"/>
    </source>
</evidence>
<feature type="binding site" evidence="12">
    <location>
        <position position="211"/>
    </location>
    <ligand>
        <name>[4Fe-4S] cluster</name>
        <dbReference type="ChEBI" id="CHEBI:49883"/>
    </ligand>
</feature>
<evidence type="ECO:0000256" key="11">
    <source>
        <dbReference type="ARBA" id="ARBA00032041"/>
    </source>
</evidence>
<dbReference type="NCBIfam" id="NF002537">
    <property type="entry name" value="PRK02090.1"/>
    <property type="match status" value="1"/>
</dbReference>
<accession>A0A323T9D0</accession>
<dbReference type="EMBL" id="PDOD01000006">
    <property type="protein sequence ID" value="PYZ91726.1"/>
    <property type="molecule type" value="Genomic_DNA"/>
</dbReference>
<dbReference type="GO" id="GO:0043866">
    <property type="term" value="F:adenylyl-sulfate reductase (thioredoxin) activity"/>
    <property type="evidence" value="ECO:0007669"/>
    <property type="project" value="UniProtKB-EC"/>
</dbReference>
<keyword evidence="12" id="KW-0479">Metal-binding</keyword>
<feature type="binding site" evidence="12">
    <location>
        <position position="125"/>
    </location>
    <ligand>
        <name>[4Fe-4S] cluster</name>
        <dbReference type="ChEBI" id="CHEBI:49883"/>
    </ligand>
</feature>
<evidence type="ECO:0000256" key="4">
    <source>
        <dbReference type="ARBA" id="ARBA00023004"/>
    </source>
</evidence>
<feature type="binding site" evidence="12">
    <location>
        <position position="208"/>
    </location>
    <ligand>
        <name>[4Fe-4S] cluster</name>
        <dbReference type="ChEBI" id="CHEBI:49883"/>
    </ligand>
</feature>
<dbReference type="GO" id="GO:0051539">
    <property type="term" value="F:4 iron, 4 sulfur cluster binding"/>
    <property type="evidence" value="ECO:0007669"/>
    <property type="project" value="UniProtKB-UniRule"/>
</dbReference>
<dbReference type="Pfam" id="PF01507">
    <property type="entry name" value="PAPS_reduct"/>
    <property type="match status" value="1"/>
</dbReference>
<dbReference type="NCBIfam" id="TIGR00434">
    <property type="entry name" value="cysH"/>
    <property type="match status" value="1"/>
</dbReference>
<dbReference type="NCBIfam" id="TIGR02055">
    <property type="entry name" value="APS_reductase"/>
    <property type="match status" value="1"/>
</dbReference>
<comment type="caution">
    <text evidence="14">The sequence shown here is derived from an EMBL/GenBank/DDBJ whole genome shotgun (WGS) entry which is preliminary data.</text>
</comment>
<comment type="function">
    <text evidence="6 12">Catalyzes the formation of sulfite from adenosine 5'-phosphosulfate (APS) using thioredoxin as an electron donor.</text>
</comment>
<evidence type="ECO:0000256" key="9">
    <source>
        <dbReference type="ARBA" id="ARBA00029514"/>
    </source>
</evidence>
<gene>
    <name evidence="12" type="primary">cysH</name>
    <name evidence="14" type="ORF">CR194_19080</name>
</gene>
<dbReference type="EC" id="1.8.4.10" evidence="8 12"/>
<evidence type="ECO:0000256" key="3">
    <source>
        <dbReference type="ARBA" id="ARBA00023002"/>
    </source>
</evidence>
<feature type="domain" description="Phosphoadenosine phosphosulphate reductase" evidence="13">
    <location>
        <begin position="43"/>
        <end position="213"/>
    </location>
</feature>
<dbReference type="RefSeq" id="WP_110612052.1">
    <property type="nucleotide sequence ID" value="NZ_PDOD01000006.1"/>
</dbReference>
<protein>
    <recommendedName>
        <fullName evidence="9 12">Adenosine 5'-phosphosulfate reductase</fullName>
        <shortName evidence="12">APS reductase</shortName>
        <ecNumber evidence="8 12">1.8.4.10</ecNumber>
    </recommendedName>
    <alternativeName>
        <fullName evidence="11 12">5'-adenylylsulfate reductase</fullName>
    </alternativeName>
    <alternativeName>
        <fullName evidence="10 12">Thioredoxin-dependent 5'-adenylylsulfate reductase</fullName>
    </alternativeName>
</protein>
<dbReference type="HAMAP" id="MF_00063">
    <property type="entry name" value="CysH"/>
    <property type="match status" value="1"/>
</dbReference>
<evidence type="ECO:0000256" key="6">
    <source>
        <dbReference type="ARBA" id="ARBA00024298"/>
    </source>
</evidence>
<keyword evidence="3 12" id="KW-0560">Oxidoreductase</keyword>